<dbReference type="AlphaFoldDB" id="A0AAE1T3F4"/>
<keyword evidence="3" id="KW-0675">Receptor</keyword>
<dbReference type="InterPro" id="IPR051824">
    <property type="entry name" value="LRR_Rcpt-Like_S/T_Kinase"/>
</dbReference>
<dbReference type="GO" id="GO:0004672">
    <property type="term" value="F:protein kinase activity"/>
    <property type="evidence" value="ECO:0007669"/>
    <property type="project" value="InterPro"/>
</dbReference>
<reference evidence="3" key="1">
    <citation type="submission" date="2020-06" db="EMBL/GenBank/DDBJ databases">
        <authorList>
            <person name="Li T."/>
            <person name="Hu X."/>
            <person name="Zhang T."/>
            <person name="Song X."/>
            <person name="Zhang H."/>
            <person name="Dai N."/>
            <person name="Sheng W."/>
            <person name="Hou X."/>
            <person name="Wei L."/>
        </authorList>
    </citation>
    <scope>NUCLEOTIDE SEQUENCE</scope>
    <source>
        <strain evidence="3">K16</strain>
        <tissue evidence="3">Leaf</tissue>
    </source>
</reference>
<sequence>MKPKLSDYGLFESLWMKENRVFPDVRGTIGYMDPEYFMSGEMSSAGDIYSFGIVILQLLSGQKLIELNLDAREQLKRKATDVVMGKRPVTDFQDPRIRESITSADFESILQTAVVCVSSSSMARPTINLVFEELDKAWKHTQLEMTAREDKSVLPTTPSKSLELVRA</sequence>
<dbReference type="PANTHER" id="PTHR48006:SF92">
    <property type="entry name" value="LRR RECEPTOR-LIKE SERINE_THREONINE-PROTEIN KINASE GSO1"/>
    <property type="match status" value="1"/>
</dbReference>
<feature type="domain" description="Protein kinase" evidence="2">
    <location>
        <begin position="1"/>
        <end position="143"/>
    </location>
</feature>
<protein>
    <submittedName>
        <fullName evidence="3">Leucine-rich repeat receptor-like protein kinase</fullName>
    </submittedName>
</protein>
<dbReference type="InterPro" id="IPR000719">
    <property type="entry name" value="Prot_kinase_dom"/>
</dbReference>
<gene>
    <name evidence="3" type="ORF">Sango_2953700</name>
</gene>
<evidence type="ECO:0000313" key="3">
    <source>
        <dbReference type="EMBL" id="KAK4381583.1"/>
    </source>
</evidence>
<organism evidence="3 4">
    <name type="scientific">Sesamum angolense</name>
    <dbReference type="NCBI Taxonomy" id="2727404"/>
    <lineage>
        <taxon>Eukaryota</taxon>
        <taxon>Viridiplantae</taxon>
        <taxon>Streptophyta</taxon>
        <taxon>Embryophyta</taxon>
        <taxon>Tracheophyta</taxon>
        <taxon>Spermatophyta</taxon>
        <taxon>Magnoliopsida</taxon>
        <taxon>eudicotyledons</taxon>
        <taxon>Gunneridae</taxon>
        <taxon>Pentapetalae</taxon>
        <taxon>asterids</taxon>
        <taxon>lamiids</taxon>
        <taxon>Lamiales</taxon>
        <taxon>Pedaliaceae</taxon>
        <taxon>Sesamum</taxon>
    </lineage>
</organism>
<keyword evidence="4" id="KW-1185">Reference proteome</keyword>
<dbReference type="Pfam" id="PF00069">
    <property type="entry name" value="Pkinase"/>
    <property type="match status" value="1"/>
</dbReference>
<evidence type="ECO:0000259" key="2">
    <source>
        <dbReference type="PROSITE" id="PS50011"/>
    </source>
</evidence>
<evidence type="ECO:0000256" key="1">
    <source>
        <dbReference type="ARBA" id="ARBA00004479"/>
    </source>
</evidence>
<dbReference type="Proteomes" id="UP001289374">
    <property type="component" value="Unassembled WGS sequence"/>
</dbReference>
<keyword evidence="3" id="KW-0808">Transferase</keyword>
<dbReference type="PANTHER" id="PTHR48006">
    <property type="entry name" value="LEUCINE-RICH REPEAT-CONTAINING PROTEIN DDB_G0281931-RELATED"/>
    <property type="match status" value="1"/>
</dbReference>
<reference evidence="3" key="2">
    <citation type="journal article" date="2024" name="Plant">
        <title>Genomic evolution and insights into agronomic trait innovations of Sesamum species.</title>
        <authorList>
            <person name="Miao H."/>
            <person name="Wang L."/>
            <person name="Qu L."/>
            <person name="Liu H."/>
            <person name="Sun Y."/>
            <person name="Le M."/>
            <person name="Wang Q."/>
            <person name="Wei S."/>
            <person name="Zheng Y."/>
            <person name="Lin W."/>
            <person name="Duan Y."/>
            <person name="Cao H."/>
            <person name="Xiong S."/>
            <person name="Wang X."/>
            <person name="Wei L."/>
            <person name="Li C."/>
            <person name="Ma Q."/>
            <person name="Ju M."/>
            <person name="Zhao R."/>
            <person name="Li G."/>
            <person name="Mu C."/>
            <person name="Tian Q."/>
            <person name="Mei H."/>
            <person name="Zhang T."/>
            <person name="Gao T."/>
            <person name="Zhang H."/>
        </authorList>
    </citation>
    <scope>NUCLEOTIDE SEQUENCE</scope>
    <source>
        <strain evidence="3">K16</strain>
    </source>
</reference>
<keyword evidence="3" id="KW-0418">Kinase</keyword>
<dbReference type="GO" id="GO:0016020">
    <property type="term" value="C:membrane"/>
    <property type="evidence" value="ECO:0007669"/>
    <property type="project" value="UniProtKB-SubCell"/>
</dbReference>
<dbReference type="SUPFAM" id="SSF56112">
    <property type="entry name" value="Protein kinase-like (PK-like)"/>
    <property type="match status" value="1"/>
</dbReference>
<proteinExistence type="predicted"/>
<evidence type="ECO:0000313" key="4">
    <source>
        <dbReference type="Proteomes" id="UP001289374"/>
    </source>
</evidence>
<name>A0AAE1T3F4_9LAMI</name>
<dbReference type="InterPro" id="IPR011009">
    <property type="entry name" value="Kinase-like_dom_sf"/>
</dbReference>
<comment type="caution">
    <text evidence="3">The sequence shown here is derived from an EMBL/GenBank/DDBJ whole genome shotgun (WGS) entry which is preliminary data.</text>
</comment>
<accession>A0AAE1T3F4</accession>
<dbReference type="PROSITE" id="PS50011">
    <property type="entry name" value="PROTEIN_KINASE_DOM"/>
    <property type="match status" value="1"/>
</dbReference>
<dbReference type="Gene3D" id="1.10.510.10">
    <property type="entry name" value="Transferase(Phosphotransferase) domain 1"/>
    <property type="match status" value="1"/>
</dbReference>
<dbReference type="GO" id="GO:0005524">
    <property type="term" value="F:ATP binding"/>
    <property type="evidence" value="ECO:0007669"/>
    <property type="project" value="InterPro"/>
</dbReference>
<comment type="subcellular location">
    <subcellularLocation>
        <location evidence="1">Membrane</location>
        <topology evidence="1">Single-pass type I membrane protein</topology>
    </subcellularLocation>
</comment>
<dbReference type="EMBL" id="JACGWL010000851">
    <property type="protein sequence ID" value="KAK4381583.1"/>
    <property type="molecule type" value="Genomic_DNA"/>
</dbReference>